<evidence type="ECO:0000259" key="2">
    <source>
        <dbReference type="Pfam" id="PF00501"/>
    </source>
</evidence>
<organism evidence="4 5">
    <name type="scientific">Hoeflea poritis</name>
    <dbReference type="NCBI Taxonomy" id="2993659"/>
    <lineage>
        <taxon>Bacteria</taxon>
        <taxon>Pseudomonadati</taxon>
        <taxon>Pseudomonadota</taxon>
        <taxon>Alphaproteobacteria</taxon>
        <taxon>Hyphomicrobiales</taxon>
        <taxon>Rhizobiaceae</taxon>
        <taxon>Hoeflea</taxon>
    </lineage>
</organism>
<evidence type="ECO:0000256" key="1">
    <source>
        <dbReference type="ARBA" id="ARBA00022723"/>
    </source>
</evidence>
<dbReference type="PANTHER" id="PTHR43767">
    <property type="entry name" value="LONG-CHAIN-FATTY-ACID--COA LIGASE"/>
    <property type="match status" value="1"/>
</dbReference>
<dbReference type="InterPro" id="IPR000873">
    <property type="entry name" value="AMP-dep_synth/lig_dom"/>
</dbReference>
<accession>A0ABT4VI88</accession>
<name>A0ABT4VI88_9HYPH</name>
<dbReference type="InterPro" id="IPR042099">
    <property type="entry name" value="ANL_N_sf"/>
</dbReference>
<dbReference type="InterPro" id="IPR025110">
    <property type="entry name" value="AMP-bd_C"/>
</dbReference>
<comment type="caution">
    <text evidence="4">The sequence shown here is derived from an EMBL/GenBank/DDBJ whole genome shotgun (WGS) entry which is preliminary data.</text>
</comment>
<evidence type="ECO:0000313" key="5">
    <source>
        <dbReference type="Proteomes" id="UP001148313"/>
    </source>
</evidence>
<protein>
    <submittedName>
        <fullName evidence="4">AMP-binding protein</fullName>
    </submittedName>
</protein>
<keyword evidence="1" id="KW-0479">Metal-binding</keyword>
<reference evidence="4" key="1">
    <citation type="submission" date="2022-11" db="EMBL/GenBank/DDBJ databases">
        <title>Hoeflea poritis sp. nov., isolated from scleractinian coral Porites lutea.</title>
        <authorList>
            <person name="Zhang G."/>
            <person name="Wei Q."/>
            <person name="Cai L."/>
        </authorList>
    </citation>
    <scope>NUCLEOTIDE SEQUENCE</scope>
    <source>
        <strain evidence="4">E7-10</strain>
    </source>
</reference>
<dbReference type="InterPro" id="IPR045851">
    <property type="entry name" value="AMP-bd_C_sf"/>
</dbReference>
<dbReference type="PANTHER" id="PTHR43767:SF1">
    <property type="entry name" value="NONRIBOSOMAL PEPTIDE SYNTHASE PES1 (EUROFUNG)-RELATED"/>
    <property type="match status" value="1"/>
</dbReference>
<dbReference type="InterPro" id="IPR050237">
    <property type="entry name" value="ATP-dep_AMP-bd_enzyme"/>
</dbReference>
<dbReference type="PROSITE" id="PS00455">
    <property type="entry name" value="AMP_BINDING"/>
    <property type="match status" value="1"/>
</dbReference>
<dbReference type="SUPFAM" id="SSF56801">
    <property type="entry name" value="Acetyl-CoA synthetase-like"/>
    <property type="match status" value="1"/>
</dbReference>
<dbReference type="EMBL" id="JAPJZH010000002">
    <property type="protein sequence ID" value="MDA4844429.1"/>
    <property type="molecule type" value="Genomic_DNA"/>
</dbReference>
<keyword evidence="5" id="KW-1185">Reference proteome</keyword>
<dbReference type="Pfam" id="PF13193">
    <property type="entry name" value="AMP-binding_C"/>
    <property type="match status" value="1"/>
</dbReference>
<feature type="domain" description="AMP-binding enzyme C-terminal" evidence="3">
    <location>
        <begin position="417"/>
        <end position="493"/>
    </location>
</feature>
<evidence type="ECO:0000313" key="4">
    <source>
        <dbReference type="EMBL" id="MDA4844429.1"/>
    </source>
</evidence>
<dbReference type="Proteomes" id="UP001148313">
    <property type="component" value="Unassembled WGS sequence"/>
</dbReference>
<feature type="domain" description="AMP-dependent synthetase/ligase" evidence="2">
    <location>
        <begin position="18"/>
        <end position="367"/>
    </location>
</feature>
<dbReference type="Gene3D" id="3.30.300.30">
    <property type="match status" value="1"/>
</dbReference>
<gene>
    <name evidence="4" type="ORF">OOZ53_03665</name>
</gene>
<evidence type="ECO:0000259" key="3">
    <source>
        <dbReference type="Pfam" id="PF13193"/>
    </source>
</evidence>
<dbReference type="Gene3D" id="3.40.50.12780">
    <property type="entry name" value="N-terminal domain of ligase-like"/>
    <property type="match status" value="1"/>
</dbReference>
<dbReference type="Pfam" id="PF00501">
    <property type="entry name" value="AMP-binding"/>
    <property type="match status" value="1"/>
</dbReference>
<proteinExistence type="predicted"/>
<dbReference type="RefSeq" id="WP_271087959.1">
    <property type="nucleotide sequence ID" value="NZ_JAPJZH010000002.1"/>
</dbReference>
<dbReference type="InterPro" id="IPR020845">
    <property type="entry name" value="AMP-binding_CS"/>
</dbReference>
<sequence>MMYEPSALSGRSTVYGLFRARARVAPDMPALRQRDIEISYGALLSRTNRLANGLRGNGIGRGDRIAILSRNRTEYIELELAAAAIGTIVCCLNWRLVEDELAHCISLVEPSLIIAEEALASGLPGDGGAPVLKLGKPYEALLAGSSSTDVEGDVEPEDGLIILYTSGTTGLPKGAVISHRAMIARSLVFSSEWALAPDDGFVAWAPLFHMASTDHALSTLMRGGLVSIVDGYNADEIIAAIERHKIGWLVLIPGMIEDFIAAGKAAGVKPVGIVICGAMADLVPPQQIAEVTRILDTPYANSFGATETGLAPASRGKIQPGEFPESLSKQQTAFCEVRLVDPDDKDVADGEPGELALRGPTLFSGYWNADAANAECFRGGWFHMGDVFRRNPDGTLDFVDRAKYLIKTGGENVYPAEIERVLLADPGVSDAAVVRTGHEKWGEVPVAFVSVSDETLTEEALLQRCSQSLARYKRPSRIRFIAFDDFPRSTSGKIQRHLLEQMIDE</sequence>